<sequence>MLLISKFGSHMNHDRVIRAVVTVTVGYVVLLAIWIAFLVKKSPSGTIPYQLAGLVALFGASLGLAMMWASRPSRDERRLERDGLEGWAVIDEIRERGASTELDLSITVPGTGSYRGSVVRPGSSGQWHRGDTVSIKVDPEDRQRIQWL</sequence>
<evidence type="ECO:0008006" key="4">
    <source>
        <dbReference type="Google" id="ProtNLM"/>
    </source>
</evidence>
<keyword evidence="3" id="KW-1185">Reference proteome</keyword>
<accession>A0A917LGK7</accession>
<keyword evidence="1" id="KW-0812">Transmembrane</keyword>
<protein>
    <recommendedName>
        <fullName evidence="4">DUF4175 domain-containing protein</fullName>
    </recommendedName>
</protein>
<reference evidence="2" key="2">
    <citation type="submission" date="2020-09" db="EMBL/GenBank/DDBJ databases">
        <authorList>
            <person name="Sun Q."/>
            <person name="Sedlacek I."/>
        </authorList>
    </citation>
    <scope>NUCLEOTIDE SEQUENCE</scope>
    <source>
        <strain evidence="2">CCM 7905</strain>
    </source>
</reference>
<comment type="caution">
    <text evidence="2">The sequence shown here is derived from an EMBL/GenBank/DDBJ whole genome shotgun (WGS) entry which is preliminary data.</text>
</comment>
<feature type="transmembrane region" description="Helical" evidence="1">
    <location>
        <begin position="49"/>
        <end position="69"/>
    </location>
</feature>
<keyword evidence="1" id="KW-0472">Membrane</keyword>
<dbReference type="AlphaFoldDB" id="A0A917LGK7"/>
<dbReference type="Proteomes" id="UP000654257">
    <property type="component" value="Unassembled WGS sequence"/>
</dbReference>
<dbReference type="EMBL" id="BMCU01000004">
    <property type="protein sequence ID" value="GGG21385.1"/>
    <property type="molecule type" value="Genomic_DNA"/>
</dbReference>
<reference evidence="2" key="1">
    <citation type="journal article" date="2014" name="Int. J. Syst. Evol. Microbiol.">
        <title>Complete genome sequence of Corynebacterium casei LMG S-19264T (=DSM 44701T), isolated from a smear-ripened cheese.</title>
        <authorList>
            <consortium name="US DOE Joint Genome Institute (JGI-PGF)"/>
            <person name="Walter F."/>
            <person name="Albersmeier A."/>
            <person name="Kalinowski J."/>
            <person name="Ruckert C."/>
        </authorList>
    </citation>
    <scope>NUCLEOTIDE SEQUENCE</scope>
    <source>
        <strain evidence="2">CCM 7905</strain>
    </source>
</reference>
<feature type="transmembrane region" description="Helical" evidence="1">
    <location>
        <begin position="16"/>
        <end position="37"/>
    </location>
</feature>
<evidence type="ECO:0000313" key="2">
    <source>
        <dbReference type="EMBL" id="GGG21385.1"/>
    </source>
</evidence>
<proteinExistence type="predicted"/>
<organism evidence="2 3">
    <name type="scientific">Rhodococcoides trifolii</name>
    <dbReference type="NCBI Taxonomy" id="908250"/>
    <lineage>
        <taxon>Bacteria</taxon>
        <taxon>Bacillati</taxon>
        <taxon>Actinomycetota</taxon>
        <taxon>Actinomycetes</taxon>
        <taxon>Mycobacteriales</taxon>
        <taxon>Nocardiaceae</taxon>
        <taxon>Rhodococcoides</taxon>
    </lineage>
</organism>
<evidence type="ECO:0000313" key="3">
    <source>
        <dbReference type="Proteomes" id="UP000654257"/>
    </source>
</evidence>
<keyword evidence="1" id="KW-1133">Transmembrane helix</keyword>
<name>A0A917LGK7_9NOCA</name>
<evidence type="ECO:0000256" key="1">
    <source>
        <dbReference type="SAM" id="Phobius"/>
    </source>
</evidence>
<gene>
    <name evidence="2" type="ORF">GCM10007304_39040</name>
</gene>